<comment type="caution">
    <text evidence="14">The sequence shown here is derived from an EMBL/GenBank/DDBJ whole genome shotgun (WGS) entry which is preliminary data.</text>
</comment>
<evidence type="ECO:0000256" key="4">
    <source>
        <dbReference type="ARBA" id="ARBA00022692"/>
    </source>
</evidence>
<proteinExistence type="inferred from homology"/>
<feature type="transmembrane region" description="Helical" evidence="12">
    <location>
        <begin position="145"/>
        <end position="171"/>
    </location>
</feature>
<dbReference type="GO" id="GO:0031460">
    <property type="term" value="P:glycine betaine transport"/>
    <property type="evidence" value="ECO:0007669"/>
    <property type="project" value="TreeGrafter"/>
</dbReference>
<dbReference type="CDD" id="cd13610">
    <property type="entry name" value="PBP2_ChoS"/>
    <property type="match status" value="1"/>
</dbReference>
<evidence type="ECO:0000256" key="11">
    <source>
        <dbReference type="ARBA" id="ARBA00067268"/>
    </source>
</evidence>
<evidence type="ECO:0000256" key="7">
    <source>
        <dbReference type="ARBA" id="ARBA00023136"/>
    </source>
</evidence>
<dbReference type="FunFam" id="3.40.190.120:FF:000002">
    <property type="entry name" value="Osmoprotectant ABC transporter, permease protein"/>
    <property type="match status" value="1"/>
</dbReference>
<evidence type="ECO:0000256" key="12">
    <source>
        <dbReference type="RuleBase" id="RU363032"/>
    </source>
</evidence>
<gene>
    <name evidence="14" type="ORF">DRW41_10815</name>
</gene>
<dbReference type="FunFam" id="1.10.3720.10:FF:000001">
    <property type="entry name" value="Glycine betaine ABC transporter, permease"/>
    <property type="match status" value="1"/>
</dbReference>
<dbReference type="Proteomes" id="UP000257144">
    <property type="component" value="Unassembled WGS sequence"/>
</dbReference>
<evidence type="ECO:0000256" key="2">
    <source>
        <dbReference type="ARBA" id="ARBA00007069"/>
    </source>
</evidence>
<evidence type="ECO:0000256" key="8">
    <source>
        <dbReference type="ARBA" id="ARBA00035642"/>
    </source>
</evidence>
<dbReference type="GO" id="GO:0022857">
    <property type="term" value="F:transmembrane transporter activity"/>
    <property type="evidence" value="ECO:0007669"/>
    <property type="project" value="InterPro"/>
</dbReference>
<feature type="transmembrane region" description="Helical" evidence="12">
    <location>
        <begin position="177"/>
        <end position="197"/>
    </location>
</feature>
<keyword evidence="7 12" id="KW-0472">Membrane</keyword>
<evidence type="ECO:0000256" key="6">
    <source>
        <dbReference type="ARBA" id="ARBA00022989"/>
    </source>
</evidence>
<dbReference type="GO" id="GO:0016597">
    <property type="term" value="F:amino acid binding"/>
    <property type="evidence" value="ECO:0007669"/>
    <property type="project" value="UniProtKB-ARBA"/>
</dbReference>
<dbReference type="InterPro" id="IPR051204">
    <property type="entry name" value="ABC_transp_perm/SBD"/>
</dbReference>
<keyword evidence="4 12" id="KW-0812">Transmembrane</keyword>
<comment type="subunit">
    <text evidence="10">The complex is probably composed of at least an ATP-binding protein (EgtUA) and a transmembrane protein (EgtUBC).</text>
</comment>
<keyword evidence="5" id="KW-0029">Amino-acid transport</keyword>
<dbReference type="GO" id="GO:0006865">
    <property type="term" value="P:amino acid transport"/>
    <property type="evidence" value="ECO:0007669"/>
    <property type="project" value="UniProtKB-KW"/>
</dbReference>
<dbReference type="Pfam" id="PF00528">
    <property type="entry name" value="BPD_transp_1"/>
    <property type="match status" value="1"/>
</dbReference>
<evidence type="ECO:0000256" key="10">
    <source>
        <dbReference type="ARBA" id="ARBA00066154"/>
    </source>
</evidence>
<dbReference type="InterPro" id="IPR000515">
    <property type="entry name" value="MetI-like"/>
</dbReference>
<name>A0A3D8GRQ5_9BACI</name>
<dbReference type="EMBL" id="QNQT01000003">
    <property type="protein sequence ID" value="RDU37163.1"/>
    <property type="molecule type" value="Genomic_DNA"/>
</dbReference>
<feature type="domain" description="ABC transmembrane type-1" evidence="13">
    <location>
        <begin position="19"/>
        <end position="198"/>
    </location>
</feature>
<dbReference type="GO" id="GO:0043190">
    <property type="term" value="C:ATP-binding cassette (ABC) transporter complex"/>
    <property type="evidence" value="ECO:0007669"/>
    <property type="project" value="InterPro"/>
</dbReference>
<dbReference type="InterPro" id="IPR058089">
    <property type="entry name" value="EgtUBC_SBD"/>
</dbReference>
<dbReference type="PROSITE" id="PS50928">
    <property type="entry name" value="ABC_TM1"/>
    <property type="match status" value="1"/>
</dbReference>
<comment type="similarity">
    <text evidence="9">In the N-terminal section; belongs to the binding-protein-dependent transport system permease family.</text>
</comment>
<dbReference type="AlphaFoldDB" id="A0A3D8GRQ5"/>
<feature type="transmembrane region" description="Helical" evidence="12">
    <location>
        <begin position="76"/>
        <end position="97"/>
    </location>
</feature>
<dbReference type="InterPro" id="IPR035906">
    <property type="entry name" value="MetI-like_sf"/>
</dbReference>
<sequence length="506" mass="55891">MNNLMHAFTERKGQLLHALLQHIEISLIALFFAILIALPLGIYLTRKPKIAEYIIGFTGVLQTIPSLALLGLLIPVFGIGTIPAIFALVAYALLPLLRNTYTGIKEVDPSIREAARAMGMNRRKSLLKVEIPLAMPVIMAGIRTATVLIIGTATIAALIGAGGLGDIILLGIDRNDYSLIVLGAIPSALLAILFDGLLRQFERLSFKKLVAGVGTFALVALLIIASTFFKGGEQKDLVIAGKLGSEPEILINIYKLLIENDTDLHVELKPGLGGTSFVFNALKSKSIDIYPEFSGTVIAEFLKEQPVSTDSKEVYQQAKDGVSKKLNMSLLEPTQYNNTYALAVPEQFAEQYNLQKISDLVKAQEQIKAGFTREFTDREDGYPGLMKKYNVKFNSLTTMEPKLRYNAVKSGQINLVDAYSTDSELEQYNLRVLEDDKHFFPPYQGAPLLRKETADQYPEIVTALNKLAGKITDDEMRKMNYDVAVKGMKPSSVARNFLKKENLIKE</sequence>
<dbReference type="CDD" id="cd06261">
    <property type="entry name" value="TM_PBP2"/>
    <property type="match status" value="1"/>
</dbReference>
<organism evidence="14 15">
    <name type="scientific">Neobacillus piezotolerans</name>
    <dbReference type="NCBI Taxonomy" id="2259171"/>
    <lineage>
        <taxon>Bacteria</taxon>
        <taxon>Bacillati</taxon>
        <taxon>Bacillota</taxon>
        <taxon>Bacilli</taxon>
        <taxon>Bacillales</taxon>
        <taxon>Bacillaceae</taxon>
        <taxon>Neobacillus</taxon>
    </lineage>
</organism>
<keyword evidence="15" id="KW-1185">Reference proteome</keyword>
<evidence type="ECO:0000313" key="15">
    <source>
        <dbReference type="Proteomes" id="UP000257144"/>
    </source>
</evidence>
<feature type="transmembrane region" description="Helical" evidence="12">
    <location>
        <begin position="50"/>
        <end position="70"/>
    </location>
</feature>
<evidence type="ECO:0000256" key="1">
    <source>
        <dbReference type="ARBA" id="ARBA00004651"/>
    </source>
</evidence>
<dbReference type="Gene3D" id="3.40.190.120">
    <property type="entry name" value="Osmoprotection protein (prox), domain 2"/>
    <property type="match status" value="1"/>
</dbReference>
<dbReference type="Pfam" id="PF04069">
    <property type="entry name" value="OpuAC"/>
    <property type="match status" value="1"/>
</dbReference>
<dbReference type="Gene3D" id="3.40.190.10">
    <property type="entry name" value="Periplasmic binding protein-like II"/>
    <property type="match status" value="1"/>
</dbReference>
<keyword evidence="3 12" id="KW-0813">Transport</keyword>
<evidence type="ECO:0000259" key="13">
    <source>
        <dbReference type="PROSITE" id="PS50928"/>
    </source>
</evidence>
<evidence type="ECO:0000256" key="3">
    <source>
        <dbReference type="ARBA" id="ARBA00022448"/>
    </source>
</evidence>
<comment type="subcellular location">
    <subcellularLocation>
        <location evidence="1 12">Cell membrane</location>
        <topology evidence="1 12">Multi-pass membrane protein</topology>
    </subcellularLocation>
</comment>
<dbReference type="Gene3D" id="1.10.3720.10">
    <property type="entry name" value="MetI-like"/>
    <property type="match status" value="1"/>
</dbReference>
<feature type="transmembrane region" description="Helical" evidence="12">
    <location>
        <begin position="20"/>
        <end position="43"/>
    </location>
</feature>
<accession>A0A3D8GRQ5</accession>
<comment type="similarity">
    <text evidence="8">In the C-terminal section; belongs to the OsmX family.</text>
</comment>
<keyword evidence="6 12" id="KW-1133">Transmembrane helix</keyword>
<dbReference type="SUPFAM" id="SSF161098">
    <property type="entry name" value="MetI-like"/>
    <property type="match status" value="1"/>
</dbReference>
<reference evidence="14 15" key="1">
    <citation type="submission" date="2018-07" db="EMBL/GenBank/DDBJ databases">
        <title>Bacillus sp. YLB-04 draft genome sequence.</title>
        <authorList>
            <person name="Yu L."/>
            <person name="Tang X."/>
        </authorList>
    </citation>
    <scope>NUCLEOTIDE SEQUENCE [LARGE SCALE GENOMIC DNA]</scope>
    <source>
        <strain evidence="14 15">YLB-04</strain>
    </source>
</reference>
<evidence type="ECO:0000256" key="5">
    <source>
        <dbReference type="ARBA" id="ARBA00022970"/>
    </source>
</evidence>
<dbReference type="SUPFAM" id="SSF53850">
    <property type="entry name" value="Periplasmic binding protein-like II"/>
    <property type="match status" value="1"/>
</dbReference>
<evidence type="ECO:0000313" key="14">
    <source>
        <dbReference type="EMBL" id="RDU37163.1"/>
    </source>
</evidence>
<comment type="similarity">
    <text evidence="2">Belongs to the binding-protein-dependent transport system permease family. CysTW subfamily.</text>
</comment>
<dbReference type="OrthoDB" id="9801163at2"/>
<protein>
    <recommendedName>
        <fullName evidence="11">Probable ergothioneine transporter EgtUBC</fullName>
    </recommendedName>
</protein>
<evidence type="ECO:0000256" key="9">
    <source>
        <dbReference type="ARBA" id="ARBA00035652"/>
    </source>
</evidence>
<dbReference type="InterPro" id="IPR007210">
    <property type="entry name" value="ABC_Gly_betaine_transp_sub-bd"/>
</dbReference>
<feature type="transmembrane region" description="Helical" evidence="12">
    <location>
        <begin position="209"/>
        <end position="229"/>
    </location>
</feature>
<dbReference type="PANTHER" id="PTHR30177:SF4">
    <property type="entry name" value="OSMOPROTECTANT IMPORT PERMEASE PROTEIN OSMW"/>
    <property type="match status" value="1"/>
</dbReference>
<dbReference type="PANTHER" id="PTHR30177">
    <property type="entry name" value="GLYCINE BETAINE/L-PROLINE TRANSPORT SYSTEM PERMEASE PROTEIN PROW"/>
    <property type="match status" value="1"/>
</dbReference>
<dbReference type="RefSeq" id="WP_115451991.1">
    <property type="nucleotide sequence ID" value="NZ_QNQT01000003.1"/>
</dbReference>